<dbReference type="GO" id="GO:0004518">
    <property type="term" value="F:nuclease activity"/>
    <property type="evidence" value="ECO:0007669"/>
    <property type="project" value="UniProtKB-KW"/>
</dbReference>
<accession>A0A2A4IXD7</accession>
<comment type="cofactor">
    <cofactor evidence="1">
        <name>a divalent metal cation</name>
        <dbReference type="ChEBI" id="CHEBI:60240"/>
    </cofactor>
</comment>
<evidence type="ECO:0000256" key="7">
    <source>
        <dbReference type="ARBA" id="ARBA00023242"/>
    </source>
</evidence>
<evidence type="ECO:0000256" key="6">
    <source>
        <dbReference type="ARBA" id="ARBA00022801"/>
    </source>
</evidence>
<gene>
    <name evidence="9" type="ORF">B5V51_11298</name>
</gene>
<dbReference type="Pfam" id="PF13359">
    <property type="entry name" value="DDE_Tnp_4"/>
    <property type="match status" value="1"/>
</dbReference>
<dbReference type="GO" id="GO:0016787">
    <property type="term" value="F:hydrolase activity"/>
    <property type="evidence" value="ECO:0007669"/>
    <property type="project" value="UniProtKB-KW"/>
</dbReference>
<keyword evidence="7" id="KW-0539">Nucleus</keyword>
<dbReference type="STRING" id="7102.A0A2A4IXD7"/>
<evidence type="ECO:0000256" key="1">
    <source>
        <dbReference type="ARBA" id="ARBA00001968"/>
    </source>
</evidence>
<organism evidence="9">
    <name type="scientific">Heliothis virescens</name>
    <name type="common">Tobacco budworm moth</name>
    <dbReference type="NCBI Taxonomy" id="7102"/>
    <lineage>
        <taxon>Eukaryota</taxon>
        <taxon>Metazoa</taxon>
        <taxon>Ecdysozoa</taxon>
        <taxon>Arthropoda</taxon>
        <taxon>Hexapoda</taxon>
        <taxon>Insecta</taxon>
        <taxon>Pterygota</taxon>
        <taxon>Neoptera</taxon>
        <taxon>Endopterygota</taxon>
        <taxon>Lepidoptera</taxon>
        <taxon>Glossata</taxon>
        <taxon>Ditrysia</taxon>
        <taxon>Noctuoidea</taxon>
        <taxon>Noctuidae</taxon>
        <taxon>Heliothinae</taxon>
        <taxon>Heliothis</taxon>
    </lineage>
</organism>
<comment type="caution">
    <text evidence="9">The sequence shown here is derived from an EMBL/GenBank/DDBJ whole genome shotgun (WGS) entry which is preliminary data.</text>
</comment>
<name>A0A2A4IXD7_HELVI</name>
<comment type="subcellular location">
    <subcellularLocation>
        <location evidence="2">Nucleus</location>
    </subcellularLocation>
</comment>
<dbReference type="GO" id="GO:0005634">
    <property type="term" value="C:nucleus"/>
    <property type="evidence" value="ECO:0007669"/>
    <property type="project" value="UniProtKB-SubCell"/>
</dbReference>
<proteinExistence type="inferred from homology"/>
<keyword evidence="5" id="KW-0479">Metal-binding</keyword>
<dbReference type="InterPro" id="IPR045249">
    <property type="entry name" value="HARBI1-like"/>
</dbReference>
<evidence type="ECO:0000256" key="5">
    <source>
        <dbReference type="ARBA" id="ARBA00022723"/>
    </source>
</evidence>
<keyword evidence="4" id="KW-0540">Nuclease</keyword>
<comment type="similarity">
    <text evidence="3">Belongs to the HARBI1 family.</text>
</comment>
<evidence type="ECO:0000256" key="3">
    <source>
        <dbReference type="ARBA" id="ARBA00006958"/>
    </source>
</evidence>
<dbReference type="InterPro" id="IPR027806">
    <property type="entry name" value="HARBI1_dom"/>
</dbReference>
<dbReference type="AlphaFoldDB" id="A0A2A4IXD7"/>
<sequence>MDVSSSDSDSDESDLQVLAQLSELSDWDDSDGGEIPVALVDPPKSFLRTDFMASLNDSEFTFRFRMNKESVESLLNEIMPFIKVKSRRNNGTPPLHQLLLALRFYALGAMLKSVAEFVGVSQSSACRIVADISAVLARLYSRYINLQFRTTQDFYNIAQFPGVCGAIGCTHVPIQCPSSTLSDEYRNSNGYYSFNVQAVCDADLKLLNVVPQWPGSTHESTIFDNSALRAQCDDGILGNCWLLGDNAYPNRPYLLTPVFNPTTAQEMRYNEAHIQTRRAIDRAFGVWKRRFPVISLTMRLSLDNIQAVIIATAVLYNICIKHNIEDVPPEVELPDENEMAATAESIQSSENDLRNRQHLILNYF</sequence>
<feature type="domain" description="DDE Tnp4" evidence="8">
    <location>
        <begin position="167"/>
        <end position="317"/>
    </location>
</feature>
<evidence type="ECO:0000256" key="4">
    <source>
        <dbReference type="ARBA" id="ARBA00022722"/>
    </source>
</evidence>
<dbReference type="EMBL" id="NWSH01005652">
    <property type="protein sequence ID" value="PCG64078.1"/>
    <property type="molecule type" value="Genomic_DNA"/>
</dbReference>
<keyword evidence="6" id="KW-0378">Hydrolase</keyword>
<evidence type="ECO:0000256" key="2">
    <source>
        <dbReference type="ARBA" id="ARBA00004123"/>
    </source>
</evidence>
<evidence type="ECO:0000259" key="8">
    <source>
        <dbReference type="Pfam" id="PF13359"/>
    </source>
</evidence>
<dbReference type="PANTHER" id="PTHR22930">
    <property type="match status" value="1"/>
</dbReference>
<evidence type="ECO:0000313" key="9">
    <source>
        <dbReference type="EMBL" id="PCG64078.1"/>
    </source>
</evidence>
<reference evidence="9" key="1">
    <citation type="submission" date="2017-09" db="EMBL/GenBank/DDBJ databases">
        <title>Contemporary evolution of a Lepidopteran species, Heliothis virescens, in response to modern agricultural practices.</title>
        <authorList>
            <person name="Fritz M.L."/>
            <person name="Deyonke A.M."/>
            <person name="Papanicolaou A."/>
            <person name="Micinski S."/>
            <person name="Westbrook J."/>
            <person name="Gould F."/>
        </authorList>
    </citation>
    <scope>NUCLEOTIDE SEQUENCE [LARGE SCALE GENOMIC DNA]</scope>
    <source>
        <strain evidence="9">HvINT-</strain>
        <tissue evidence="9">Whole body</tissue>
    </source>
</reference>
<dbReference type="PANTHER" id="PTHR22930:SF289">
    <property type="entry name" value="DDE TNP4 DOMAIN-CONTAINING PROTEIN-RELATED"/>
    <property type="match status" value="1"/>
</dbReference>
<protein>
    <recommendedName>
        <fullName evidence="8">DDE Tnp4 domain-containing protein</fullName>
    </recommendedName>
</protein>
<dbReference type="GO" id="GO:0046872">
    <property type="term" value="F:metal ion binding"/>
    <property type="evidence" value="ECO:0007669"/>
    <property type="project" value="UniProtKB-KW"/>
</dbReference>